<proteinExistence type="predicted"/>
<dbReference type="EMBL" id="MLJW01006478">
    <property type="protein sequence ID" value="OIQ66616.1"/>
    <property type="molecule type" value="Genomic_DNA"/>
</dbReference>
<comment type="caution">
    <text evidence="2">The sequence shown here is derived from an EMBL/GenBank/DDBJ whole genome shotgun (WGS) entry which is preliminary data.</text>
</comment>
<evidence type="ECO:0000256" key="1">
    <source>
        <dbReference type="SAM" id="MobiDB-lite"/>
    </source>
</evidence>
<sequence length="191" mass="20390">MRHLAVAPDRYLHPRRQRVGHRHPNPVQAAGKTVGATLQLVELAAGVQAGEHQFDHRRVLLGMQAEGNATPVVFHAHTAVGVQGDGDALAITAQGFVGAVVYDFLDDMQRGVGAGVHARTLAHRLQPLEHADGRFGISGSAAGGHRIGEGDGRNETIHRVGGRSKVIPIAWGKFCIGRPGTPDFTRIDRHA</sequence>
<feature type="compositionally biased region" description="Basic residues" evidence="1">
    <location>
        <begin position="13"/>
        <end position="24"/>
    </location>
</feature>
<organism evidence="2">
    <name type="scientific">mine drainage metagenome</name>
    <dbReference type="NCBI Taxonomy" id="410659"/>
    <lineage>
        <taxon>unclassified sequences</taxon>
        <taxon>metagenomes</taxon>
        <taxon>ecological metagenomes</taxon>
    </lineage>
</organism>
<accession>A0A1J5P775</accession>
<feature type="region of interest" description="Disordered" evidence="1">
    <location>
        <begin position="1"/>
        <end position="26"/>
    </location>
</feature>
<protein>
    <submittedName>
        <fullName evidence="2">Uncharacterized protein</fullName>
    </submittedName>
</protein>
<name>A0A1J5P775_9ZZZZ</name>
<evidence type="ECO:0000313" key="2">
    <source>
        <dbReference type="EMBL" id="OIQ66616.1"/>
    </source>
</evidence>
<gene>
    <name evidence="2" type="ORF">GALL_518130</name>
</gene>
<reference evidence="2" key="1">
    <citation type="submission" date="2016-10" db="EMBL/GenBank/DDBJ databases">
        <title>Sequence of Gallionella enrichment culture.</title>
        <authorList>
            <person name="Poehlein A."/>
            <person name="Muehling M."/>
            <person name="Daniel R."/>
        </authorList>
    </citation>
    <scope>NUCLEOTIDE SEQUENCE</scope>
</reference>
<dbReference type="AlphaFoldDB" id="A0A1J5P775"/>